<reference evidence="1 2" key="2">
    <citation type="submission" date="2018-11" db="EMBL/GenBank/DDBJ databases">
        <authorList>
            <consortium name="Pathogen Informatics"/>
        </authorList>
    </citation>
    <scope>NUCLEOTIDE SEQUENCE [LARGE SCALE GENOMIC DNA]</scope>
</reference>
<sequence>MLQFEQIGGAKFRRRRVDISVIIRSSKGGWMGGVGYPNGWLNGCSLSPPIRLPFPLNFAFERVCSFAAHPALLE</sequence>
<gene>
    <name evidence="1" type="ORF">HDID_LOCUS5989</name>
</gene>
<evidence type="ECO:0000313" key="3">
    <source>
        <dbReference type="WBParaSite" id="HDID_0000599101-mRNA-1"/>
    </source>
</evidence>
<dbReference type="AlphaFoldDB" id="A0A0R3SM26"/>
<dbReference type="Proteomes" id="UP000274504">
    <property type="component" value="Unassembled WGS sequence"/>
</dbReference>
<dbReference type="WBParaSite" id="HDID_0000599101-mRNA-1">
    <property type="protein sequence ID" value="HDID_0000599101-mRNA-1"/>
    <property type="gene ID" value="HDID_0000599101"/>
</dbReference>
<name>A0A0R3SM26_HYMDI</name>
<evidence type="ECO:0000313" key="2">
    <source>
        <dbReference type="Proteomes" id="UP000274504"/>
    </source>
</evidence>
<reference evidence="3" key="1">
    <citation type="submission" date="2017-02" db="UniProtKB">
        <authorList>
            <consortium name="WormBaseParasite"/>
        </authorList>
    </citation>
    <scope>IDENTIFICATION</scope>
</reference>
<evidence type="ECO:0000313" key="1">
    <source>
        <dbReference type="EMBL" id="VDL58307.1"/>
    </source>
</evidence>
<proteinExistence type="predicted"/>
<accession>A0A0R3SM26</accession>
<dbReference type="EMBL" id="UYSG01003895">
    <property type="protein sequence ID" value="VDL58307.1"/>
    <property type="molecule type" value="Genomic_DNA"/>
</dbReference>
<organism evidence="3">
    <name type="scientific">Hymenolepis diminuta</name>
    <name type="common">Rat tapeworm</name>
    <dbReference type="NCBI Taxonomy" id="6216"/>
    <lineage>
        <taxon>Eukaryota</taxon>
        <taxon>Metazoa</taxon>
        <taxon>Spiralia</taxon>
        <taxon>Lophotrochozoa</taxon>
        <taxon>Platyhelminthes</taxon>
        <taxon>Cestoda</taxon>
        <taxon>Eucestoda</taxon>
        <taxon>Cyclophyllidea</taxon>
        <taxon>Hymenolepididae</taxon>
        <taxon>Hymenolepis</taxon>
    </lineage>
</organism>
<protein>
    <submittedName>
        <fullName evidence="1 3">Uncharacterized protein</fullName>
    </submittedName>
</protein>